<dbReference type="STRING" id="1745343.A0A2J6PT74"/>
<proteinExistence type="predicted"/>
<keyword evidence="3" id="KW-1185">Reference proteome</keyword>
<dbReference type="AlphaFoldDB" id="A0A2J6PT74"/>
<dbReference type="EMBL" id="KZ613501">
    <property type="protein sequence ID" value="PMD17189.1"/>
    <property type="molecule type" value="Genomic_DNA"/>
</dbReference>
<dbReference type="SMART" id="SM00248">
    <property type="entry name" value="ANK"/>
    <property type="match status" value="1"/>
</dbReference>
<reference evidence="2 3" key="1">
    <citation type="submission" date="2016-05" db="EMBL/GenBank/DDBJ databases">
        <title>A degradative enzymes factory behind the ericoid mycorrhizal symbiosis.</title>
        <authorList>
            <consortium name="DOE Joint Genome Institute"/>
            <person name="Martino E."/>
            <person name="Morin E."/>
            <person name="Grelet G."/>
            <person name="Kuo A."/>
            <person name="Kohler A."/>
            <person name="Daghino S."/>
            <person name="Barry K."/>
            <person name="Choi C."/>
            <person name="Cichocki N."/>
            <person name="Clum A."/>
            <person name="Copeland A."/>
            <person name="Hainaut M."/>
            <person name="Haridas S."/>
            <person name="Labutti K."/>
            <person name="Lindquist E."/>
            <person name="Lipzen A."/>
            <person name="Khouja H.-R."/>
            <person name="Murat C."/>
            <person name="Ohm R."/>
            <person name="Olson A."/>
            <person name="Spatafora J."/>
            <person name="Veneault-Fourrey C."/>
            <person name="Henrissat B."/>
            <person name="Grigoriev I."/>
            <person name="Martin F."/>
            <person name="Perotto S."/>
        </authorList>
    </citation>
    <scope>NUCLEOTIDE SEQUENCE [LARGE SCALE GENOMIC DNA]</scope>
    <source>
        <strain evidence="2 3">UAMH 7357</strain>
    </source>
</reference>
<organism evidence="2 3">
    <name type="scientific">Hyaloscypha hepaticicola</name>
    <dbReference type="NCBI Taxonomy" id="2082293"/>
    <lineage>
        <taxon>Eukaryota</taxon>
        <taxon>Fungi</taxon>
        <taxon>Dikarya</taxon>
        <taxon>Ascomycota</taxon>
        <taxon>Pezizomycotina</taxon>
        <taxon>Leotiomycetes</taxon>
        <taxon>Helotiales</taxon>
        <taxon>Hyaloscyphaceae</taxon>
        <taxon>Hyaloscypha</taxon>
    </lineage>
</organism>
<dbReference type="SUPFAM" id="SSF48403">
    <property type="entry name" value="Ankyrin repeat"/>
    <property type="match status" value="1"/>
</dbReference>
<dbReference type="OrthoDB" id="3200163at2759"/>
<evidence type="ECO:0000256" key="1">
    <source>
        <dbReference type="PROSITE-ProRule" id="PRU00023"/>
    </source>
</evidence>
<evidence type="ECO:0000313" key="2">
    <source>
        <dbReference type="EMBL" id="PMD17189.1"/>
    </source>
</evidence>
<feature type="repeat" description="ANK" evidence="1">
    <location>
        <begin position="294"/>
        <end position="326"/>
    </location>
</feature>
<dbReference type="Proteomes" id="UP000235672">
    <property type="component" value="Unassembled WGS sequence"/>
</dbReference>
<dbReference type="InterPro" id="IPR002110">
    <property type="entry name" value="Ankyrin_rpt"/>
</dbReference>
<dbReference type="InterPro" id="IPR036770">
    <property type="entry name" value="Ankyrin_rpt-contain_sf"/>
</dbReference>
<dbReference type="PROSITE" id="PS50088">
    <property type="entry name" value="ANK_REPEAT"/>
    <property type="match status" value="1"/>
</dbReference>
<protein>
    <submittedName>
        <fullName evidence="2">Uncharacterized protein</fullName>
    </submittedName>
</protein>
<evidence type="ECO:0000313" key="3">
    <source>
        <dbReference type="Proteomes" id="UP000235672"/>
    </source>
</evidence>
<gene>
    <name evidence="2" type="ORF">NA56DRAFT_752546</name>
</gene>
<dbReference type="Pfam" id="PF00023">
    <property type="entry name" value="Ank"/>
    <property type="match status" value="1"/>
</dbReference>
<sequence>MADIKLSGSGLGVASLALQIGDCVIRLKGFWDAVKEAPEEIKNLIEEIETLSLVLSGFEDRKHPEHDATSRCFQFCKRAVGILDSVVKEVENEITKRKRVGSVKAVVKKGEIEKLRQRLVTAQSMLMLSNNIYLVELQKRNQQAHHDWAKAHQQELQQLRVIVKHSTENTLLSHGVQNASQPMLFSVETSSPTTEGEVFGTKELQRKTQRPTNHFVRHLKLKARLRIPKWLFGVSRAIDIYETSAIMGWNYSIQVYNVLPNSAPIFEMVSKGNIEGVQNLFSTGQASPFVRDTNGLSLLDCAAWKGNLELCRLLVNMGADPKISGYSSALMPAFRYTLSSRYKYTDDSVQLLELLGEDVELQDPFEDVLKTDVRSIWFSHEALAWIFRASYADYHHRSMEECGQLILGMLIPFYQLDMPGLVRRILKERKPDEHMCSARDHEHNTLLHRAMQCLGFFLSRASSTNELEILRELPSLITDFVKGGSDLHALTLKARTPMLALLSSYERALTLIRNKYSKYIPIEGPPTPLKIWLEQLRCSGIDLRRYGKKEKSVWEGPKVNQEWEYLETKQHQWTGKVYRLRLINFNYGSEPGDWKVWVEPVMPNYFRQFWEMIGHPERAMPGAWEEQCSAYDDDYYNDYSDGSDDD</sequence>
<dbReference type="InterPro" id="IPR059179">
    <property type="entry name" value="MLKL-like_MCAfunc"/>
</dbReference>
<dbReference type="PROSITE" id="PS50297">
    <property type="entry name" value="ANK_REP_REGION"/>
    <property type="match status" value="1"/>
</dbReference>
<keyword evidence="1" id="KW-0040">ANK repeat</keyword>
<name>A0A2J6PT74_9HELO</name>
<dbReference type="Gene3D" id="1.25.40.20">
    <property type="entry name" value="Ankyrin repeat-containing domain"/>
    <property type="match status" value="1"/>
</dbReference>
<dbReference type="CDD" id="cd21037">
    <property type="entry name" value="MLKL_NTD"/>
    <property type="match status" value="1"/>
</dbReference>
<accession>A0A2J6PT74</accession>